<dbReference type="InterPro" id="IPR038670">
    <property type="entry name" value="HslJ-like_sf"/>
</dbReference>
<accession>A0ABU8D8T5</accession>
<reference evidence="2 3" key="1">
    <citation type="submission" date="2024-02" db="EMBL/GenBank/DDBJ databases">
        <title>Lysobacter Genome Sequencing and Mining.</title>
        <authorList>
            <person name="Bierman J."/>
            <person name="Walker M.C."/>
        </authorList>
    </citation>
    <scope>NUCLEOTIDE SEQUENCE [LARGE SCALE GENOMIC DNA]</scope>
    <source>
        <strain evidence="2 3">PB6250</strain>
    </source>
</reference>
<organism evidence="2 3">
    <name type="scientific">Lysobacter firmicutimachus</name>
    <dbReference type="NCBI Taxonomy" id="1792846"/>
    <lineage>
        <taxon>Bacteria</taxon>
        <taxon>Pseudomonadati</taxon>
        <taxon>Pseudomonadota</taxon>
        <taxon>Gammaproteobacteria</taxon>
        <taxon>Lysobacterales</taxon>
        <taxon>Lysobacteraceae</taxon>
        <taxon>Lysobacter</taxon>
    </lineage>
</organism>
<gene>
    <name evidence="2" type="ORF">V2J18_21260</name>
</gene>
<evidence type="ECO:0000313" key="3">
    <source>
        <dbReference type="Proteomes" id="UP001387215"/>
    </source>
</evidence>
<evidence type="ECO:0000313" key="2">
    <source>
        <dbReference type="EMBL" id="MEI2457189.1"/>
    </source>
</evidence>
<dbReference type="Gene3D" id="2.40.128.270">
    <property type="match status" value="1"/>
</dbReference>
<dbReference type="EMBL" id="JBANDL010000002">
    <property type="protein sequence ID" value="MEI2457189.1"/>
    <property type="molecule type" value="Genomic_DNA"/>
</dbReference>
<keyword evidence="3" id="KW-1185">Reference proteome</keyword>
<dbReference type="Proteomes" id="UP001387215">
    <property type="component" value="Unassembled WGS sequence"/>
</dbReference>
<sequence length="180" mass="19682">MHRLILALSLAGAMTTAAAAVAAEKPPVATQPAAAQSVTAKPDARLAERLQSVDWRPVWARDAHGRPVVALNLTLGRDLRARFRNGAYELIGVCNTVSGAYRVEGGRLLRDRRLDTVETTAGCQRDMAAERAFFAQPLLDTRISIDRDWKRRVWTLHAVADDGSRMELVEATALKTAPGR</sequence>
<feature type="signal peptide" evidence="1">
    <location>
        <begin position="1"/>
        <end position="19"/>
    </location>
</feature>
<proteinExistence type="predicted"/>
<feature type="chain" id="PRO_5046198225" description="META domain-containing protein" evidence="1">
    <location>
        <begin position="20"/>
        <end position="180"/>
    </location>
</feature>
<protein>
    <recommendedName>
        <fullName evidence="4">META domain-containing protein</fullName>
    </recommendedName>
</protein>
<evidence type="ECO:0000256" key="1">
    <source>
        <dbReference type="SAM" id="SignalP"/>
    </source>
</evidence>
<name>A0ABU8D8T5_9GAMM</name>
<keyword evidence="1" id="KW-0732">Signal</keyword>
<dbReference type="RefSeq" id="WP_336132817.1">
    <property type="nucleotide sequence ID" value="NZ_JBANDL010000002.1"/>
</dbReference>
<comment type="caution">
    <text evidence="2">The sequence shown here is derived from an EMBL/GenBank/DDBJ whole genome shotgun (WGS) entry which is preliminary data.</text>
</comment>
<evidence type="ECO:0008006" key="4">
    <source>
        <dbReference type="Google" id="ProtNLM"/>
    </source>
</evidence>